<name>A0ABV1NYK0_9ACTN</name>
<evidence type="ECO:0000313" key="2">
    <source>
        <dbReference type="EMBL" id="MEQ7847586.1"/>
    </source>
</evidence>
<dbReference type="RefSeq" id="WP_349499803.1">
    <property type="nucleotide sequence ID" value="NZ_JBEFCW010000479.1"/>
</dbReference>
<gene>
    <name evidence="2" type="ORF">V6R90_09875</name>
</gene>
<keyword evidence="3" id="KW-1185">Reference proteome</keyword>
<sequence length="111" mass="12670">MPDDRRRRADPRALLLDADDRPTPVYRRYLELQREYDAAVRRRDEARDRAHLRPALLQAWPQDSRAYTEAVDAALVRWQALGHKAEVEAALDQLADPPTTTDPPTGGPHHA</sequence>
<protein>
    <submittedName>
        <fullName evidence="2">Uncharacterized protein</fullName>
    </submittedName>
</protein>
<feature type="region of interest" description="Disordered" evidence="1">
    <location>
        <begin position="90"/>
        <end position="111"/>
    </location>
</feature>
<feature type="compositionally biased region" description="Low complexity" evidence="1">
    <location>
        <begin position="96"/>
        <end position="111"/>
    </location>
</feature>
<evidence type="ECO:0000256" key="1">
    <source>
        <dbReference type="SAM" id="MobiDB-lite"/>
    </source>
</evidence>
<organism evidence="2 3">
    <name type="scientific">Nocardioides kribbensis</name>
    <dbReference type="NCBI Taxonomy" id="305517"/>
    <lineage>
        <taxon>Bacteria</taxon>
        <taxon>Bacillati</taxon>
        <taxon>Actinomycetota</taxon>
        <taxon>Actinomycetes</taxon>
        <taxon>Propionibacteriales</taxon>
        <taxon>Nocardioidaceae</taxon>
        <taxon>Nocardioides</taxon>
    </lineage>
</organism>
<reference evidence="2 3" key="1">
    <citation type="submission" date="2024-02" db="EMBL/GenBank/DDBJ databases">
        <title>Full genome sequence of Nocardioides kribbensis.</title>
        <authorList>
            <person name="Poletto B.L."/>
            <person name="Silva G."/>
            <person name="Galante D."/>
            <person name="Campos K.R."/>
            <person name="Santos M.B.N."/>
            <person name="Sacchi C.T."/>
        </authorList>
    </citation>
    <scope>NUCLEOTIDE SEQUENCE [LARGE SCALE GENOMIC DNA]</scope>
    <source>
        <strain evidence="2 3">O4R</strain>
    </source>
</reference>
<comment type="caution">
    <text evidence="2">The sequence shown here is derived from an EMBL/GenBank/DDBJ whole genome shotgun (WGS) entry which is preliminary data.</text>
</comment>
<evidence type="ECO:0000313" key="3">
    <source>
        <dbReference type="Proteomes" id="UP001482520"/>
    </source>
</evidence>
<proteinExistence type="predicted"/>
<accession>A0ABV1NYK0</accession>
<dbReference type="Proteomes" id="UP001482520">
    <property type="component" value="Unassembled WGS sequence"/>
</dbReference>
<dbReference type="EMBL" id="JBEGDP010000009">
    <property type="protein sequence ID" value="MEQ7847586.1"/>
    <property type="molecule type" value="Genomic_DNA"/>
</dbReference>